<dbReference type="EMBL" id="JACHIP010000002">
    <property type="protein sequence ID" value="MBB5056775.1"/>
    <property type="molecule type" value="Genomic_DNA"/>
</dbReference>
<keyword evidence="2" id="KW-1185">Reference proteome</keyword>
<proteinExistence type="predicted"/>
<gene>
    <name evidence="1" type="ORF">HDF16_001460</name>
</gene>
<organism evidence="1 2">
    <name type="scientific">Granulicella aggregans</name>
    <dbReference type="NCBI Taxonomy" id="474949"/>
    <lineage>
        <taxon>Bacteria</taxon>
        <taxon>Pseudomonadati</taxon>
        <taxon>Acidobacteriota</taxon>
        <taxon>Terriglobia</taxon>
        <taxon>Terriglobales</taxon>
        <taxon>Acidobacteriaceae</taxon>
        <taxon>Granulicella</taxon>
    </lineage>
</organism>
<evidence type="ECO:0000313" key="2">
    <source>
        <dbReference type="Proteomes" id="UP000540989"/>
    </source>
</evidence>
<name>A0A7W7ZBD6_9BACT</name>
<comment type="caution">
    <text evidence="1">The sequence shown here is derived from an EMBL/GenBank/DDBJ whole genome shotgun (WGS) entry which is preliminary data.</text>
</comment>
<dbReference type="Proteomes" id="UP000540989">
    <property type="component" value="Unassembled WGS sequence"/>
</dbReference>
<dbReference type="RefSeq" id="WP_184214940.1">
    <property type="nucleotide sequence ID" value="NZ_JACHIP010000002.1"/>
</dbReference>
<evidence type="ECO:0000313" key="1">
    <source>
        <dbReference type="EMBL" id="MBB5056775.1"/>
    </source>
</evidence>
<protein>
    <submittedName>
        <fullName evidence="1">Uncharacterized protein</fullName>
    </submittedName>
</protein>
<reference evidence="1 2" key="1">
    <citation type="submission" date="2020-08" db="EMBL/GenBank/DDBJ databases">
        <title>Genomic Encyclopedia of Type Strains, Phase IV (KMG-V): Genome sequencing to study the core and pangenomes of soil and plant-associated prokaryotes.</title>
        <authorList>
            <person name="Whitman W."/>
        </authorList>
    </citation>
    <scope>NUCLEOTIDE SEQUENCE [LARGE SCALE GENOMIC DNA]</scope>
    <source>
        <strain evidence="1 2">M8UP14</strain>
    </source>
</reference>
<dbReference type="AlphaFoldDB" id="A0A7W7ZBD6"/>
<accession>A0A7W7ZBD6</accession>
<sequence>MNTVEQARRSFEAWPPNWRAQVLKEPPMIAPARQFTFPLQIAGEEDALARGALQLLIHPAAGGTFLATCALGFTSAAVPTGFFACPNPDEFCAVAGGYAYLVNSLQPERCTLLAMKPVSAVCIAPEENLLLFAGFHKILAWGRDGLAWETGRLSWEGVQLGEIDGHTLHGSGWNMPTDKEMAFAVDLRTGKHTGGGYESPGGVDAVTR</sequence>